<dbReference type="EMBL" id="HG994592">
    <property type="protein sequence ID" value="CAF2832804.1"/>
    <property type="molecule type" value="Genomic_DNA"/>
</dbReference>
<proteinExistence type="predicted"/>
<protein>
    <submittedName>
        <fullName evidence="2">(salmon louse) hypothetical protein</fullName>
    </submittedName>
</protein>
<keyword evidence="1" id="KW-0472">Membrane</keyword>
<accession>A0A0K2U7Y9</accession>
<name>A0A0K2U7Y9_LEPSM</name>
<evidence type="ECO:0000313" key="2">
    <source>
        <dbReference type="EMBL" id="CAF2832804.1"/>
    </source>
</evidence>
<dbReference type="AlphaFoldDB" id="A0A0K2U7Y9"/>
<dbReference type="EMBL" id="HACA01016691">
    <property type="protein sequence ID" value="CDW34052.1"/>
    <property type="molecule type" value="Transcribed_RNA"/>
</dbReference>
<dbReference type="OrthoDB" id="10587252at2759"/>
<evidence type="ECO:0000313" key="3">
    <source>
        <dbReference type="EMBL" id="CDW34052.1"/>
    </source>
</evidence>
<keyword evidence="1" id="KW-1133">Transmembrane helix</keyword>
<keyword evidence="4" id="KW-1185">Reference proteome</keyword>
<feature type="transmembrane region" description="Helical" evidence="1">
    <location>
        <begin position="64"/>
        <end position="83"/>
    </location>
</feature>
<sequence>MPTAINLADLKSHLCLREHLNQEECEKALLPTLEHASMVHSHLHHPTSDKSLLHSDTFDQTRNAIIYISLVVVVYVIVVMWLVSSNFRATLNAATNGALRGRYPHFIDSEDIEGEEALLVVSDNGNGQASCSTLMLFDEEKEGVEPV</sequence>
<evidence type="ECO:0000313" key="4">
    <source>
        <dbReference type="Proteomes" id="UP000675881"/>
    </source>
</evidence>
<gene>
    <name evidence="2" type="ORF">LSAA_4502</name>
</gene>
<evidence type="ECO:0000256" key="1">
    <source>
        <dbReference type="SAM" id="Phobius"/>
    </source>
</evidence>
<reference evidence="3" key="1">
    <citation type="submission" date="2014-05" db="EMBL/GenBank/DDBJ databases">
        <authorList>
            <person name="Chronopoulou M."/>
        </authorList>
    </citation>
    <scope>NUCLEOTIDE SEQUENCE</scope>
    <source>
        <tissue evidence="3">Whole organism</tissue>
    </source>
</reference>
<keyword evidence="1" id="KW-0812">Transmembrane</keyword>
<reference evidence="2" key="2">
    <citation type="submission" date="2021-02" db="EMBL/GenBank/DDBJ databases">
        <authorList>
            <person name="Bekaert M."/>
        </authorList>
    </citation>
    <scope>NUCLEOTIDE SEQUENCE</scope>
    <source>
        <strain evidence="2">IoA-00</strain>
    </source>
</reference>
<dbReference type="Proteomes" id="UP000675881">
    <property type="component" value="Chromosome 13"/>
</dbReference>
<organism evidence="3">
    <name type="scientific">Lepeophtheirus salmonis</name>
    <name type="common">Salmon louse</name>
    <name type="synonym">Caligus salmonis</name>
    <dbReference type="NCBI Taxonomy" id="72036"/>
    <lineage>
        <taxon>Eukaryota</taxon>
        <taxon>Metazoa</taxon>
        <taxon>Ecdysozoa</taxon>
        <taxon>Arthropoda</taxon>
        <taxon>Crustacea</taxon>
        <taxon>Multicrustacea</taxon>
        <taxon>Hexanauplia</taxon>
        <taxon>Copepoda</taxon>
        <taxon>Siphonostomatoida</taxon>
        <taxon>Caligidae</taxon>
        <taxon>Lepeophtheirus</taxon>
    </lineage>
</organism>